<keyword evidence="4 5" id="KW-0046">Antibiotic resistance</keyword>
<dbReference type="PRINTS" id="PR00118">
    <property type="entry name" value="BLACTAMASEA"/>
</dbReference>
<gene>
    <name evidence="9" type="ORF">SAMN06272739_3528</name>
</gene>
<dbReference type="PANTHER" id="PTHR35333">
    <property type="entry name" value="BETA-LACTAMASE"/>
    <property type="match status" value="1"/>
</dbReference>
<dbReference type="SUPFAM" id="SSF56601">
    <property type="entry name" value="beta-lactamase/transpeptidase-like"/>
    <property type="match status" value="1"/>
</dbReference>
<proteinExistence type="inferred from homology"/>
<evidence type="ECO:0000313" key="10">
    <source>
        <dbReference type="Proteomes" id="UP000219482"/>
    </source>
</evidence>
<evidence type="ECO:0000256" key="7">
    <source>
        <dbReference type="SAM" id="SignalP"/>
    </source>
</evidence>
<name>A0A286H3N2_9ACTN</name>
<evidence type="ECO:0000256" key="1">
    <source>
        <dbReference type="ARBA" id="ARBA00009009"/>
    </source>
</evidence>
<evidence type="ECO:0000256" key="4">
    <source>
        <dbReference type="ARBA" id="ARBA00023251"/>
    </source>
</evidence>
<dbReference type="InterPro" id="IPR023650">
    <property type="entry name" value="Beta-lactam_class-A_AS"/>
</dbReference>
<keyword evidence="7" id="KW-0732">Signal</keyword>
<feature type="signal peptide" evidence="7">
    <location>
        <begin position="1"/>
        <end position="19"/>
    </location>
</feature>
<evidence type="ECO:0000256" key="6">
    <source>
        <dbReference type="SAM" id="MobiDB-lite"/>
    </source>
</evidence>
<feature type="chain" id="PRO_5039407964" description="Beta-lactamase" evidence="7">
    <location>
        <begin position="20"/>
        <end position="307"/>
    </location>
</feature>
<evidence type="ECO:0000256" key="3">
    <source>
        <dbReference type="ARBA" id="ARBA00022801"/>
    </source>
</evidence>
<evidence type="ECO:0000259" key="8">
    <source>
        <dbReference type="Pfam" id="PF13354"/>
    </source>
</evidence>
<keyword evidence="10" id="KW-1185">Reference proteome</keyword>
<dbReference type="GO" id="GO:0046677">
    <property type="term" value="P:response to antibiotic"/>
    <property type="evidence" value="ECO:0007669"/>
    <property type="project" value="UniProtKB-UniRule"/>
</dbReference>
<dbReference type="Pfam" id="PF13354">
    <property type="entry name" value="Beta-lactamase2"/>
    <property type="match status" value="1"/>
</dbReference>
<evidence type="ECO:0000313" key="9">
    <source>
        <dbReference type="EMBL" id="SOE02361.1"/>
    </source>
</evidence>
<dbReference type="Gene3D" id="3.40.710.10">
    <property type="entry name" value="DD-peptidase/beta-lactamase superfamily"/>
    <property type="match status" value="1"/>
</dbReference>
<dbReference type="AlphaFoldDB" id="A0A286H3N2"/>
<comment type="catalytic activity">
    <reaction evidence="5">
        <text>a beta-lactam + H2O = a substituted beta-amino acid</text>
        <dbReference type="Rhea" id="RHEA:20401"/>
        <dbReference type="ChEBI" id="CHEBI:15377"/>
        <dbReference type="ChEBI" id="CHEBI:35627"/>
        <dbReference type="ChEBI" id="CHEBI:140347"/>
        <dbReference type="EC" id="3.5.2.6"/>
    </reaction>
</comment>
<dbReference type="EC" id="3.5.2.6" evidence="2 5"/>
<evidence type="ECO:0000256" key="5">
    <source>
        <dbReference type="RuleBase" id="RU361140"/>
    </source>
</evidence>
<dbReference type="GO" id="GO:0030655">
    <property type="term" value="P:beta-lactam antibiotic catabolic process"/>
    <property type="evidence" value="ECO:0007669"/>
    <property type="project" value="InterPro"/>
</dbReference>
<dbReference type="EMBL" id="OCNK01000004">
    <property type="protein sequence ID" value="SOE02361.1"/>
    <property type="molecule type" value="Genomic_DNA"/>
</dbReference>
<keyword evidence="3 5" id="KW-0378">Hydrolase</keyword>
<reference evidence="10" key="1">
    <citation type="submission" date="2017-09" db="EMBL/GenBank/DDBJ databases">
        <authorList>
            <person name="Varghese N."/>
            <person name="Submissions S."/>
        </authorList>
    </citation>
    <scope>NUCLEOTIDE SEQUENCE [LARGE SCALE GENOMIC DNA]</scope>
    <source>
        <strain evidence="10">DSM 44270</strain>
    </source>
</reference>
<comment type="similarity">
    <text evidence="1 5">Belongs to the class-A beta-lactamase family.</text>
</comment>
<dbReference type="Proteomes" id="UP000219482">
    <property type="component" value="Unassembled WGS sequence"/>
</dbReference>
<feature type="domain" description="Beta-lactamase class A catalytic" evidence="8">
    <location>
        <begin position="66"/>
        <end position="280"/>
    </location>
</feature>
<dbReference type="PANTHER" id="PTHR35333:SF3">
    <property type="entry name" value="BETA-LACTAMASE-TYPE TRANSPEPTIDASE FOLD CONTAINING PROTEIN"/>
    <property type="match status" value="1"/>
</dbReference>
<feature type="compositionally biased region" description="Basic and acidic residues" evidence="6">
    <location>
        <begin position="174"/>
        <end position="184"/>
    </location>
</feature>
<protein>
    <recommendedName>
        <fullName evidence="2 5">Beta-lactamase</fullName>
        <ecNumber evidence="2 5">3.5.2.6</ecNumber>
    </recommendedName>
</protein>
<dbReference type="GO" id="GO:0008800">
    <property type="term" value="F:beta-lactamase activity"/>
    <property type="evidence" value="ECO:0007669"/>
    <property type="project" value="UniProtKB-UniRule"/>
</dbReference>
<organism evidence="9 10">
    <name type="scientific">Blastococcus haudaquaticus</name>
    <dbReference type="NCBI Taxonomy" id="1938745"/>
    <lineage>
        <taxon>Bacteria</taxon>
        <taxon>Bacillati</taxon>
        <taxon>Actinomycetota</taxon>
        <taxon>Actinomycetes</taxon>
        <taxon>Geodermatophilales</taxon>
        <taxon>Geodermatophilaceae</taxon>
        <taxon>Blastococcus</taxon>
    </lineage>
</organism>
<sequence>MSARLARSAGATAMSVLLAACSAAGTPTAERPPTPAVSSTAPVPAPVADVAPAFAELEAQFDARLGVYALETGTGRSIEHRADERFAYASTHKALSAAAVLAAASAADLDQLVPYAADDLVAHSPVTGQHAGAGLPLRDVLEAAVTRSDNTAGNLLLARLGGPAGFQQALRDLGDATTRSDRTETSLNQGVPGDERDTSTPRALATDLAAYLLGDALDAADRELLTGWMRSNVTGATLVAAGVPADWGVADKSGAGGYGTRNDIAVLWPSDGPPIVLAVLSSRGAADAGYDDALIARAATVVADALR</sequence>
<dbReference type="OrthoDB" id="9784149at2"/>
<dbReference type="PROSITE" id="PS51257">
    <property type="entry name" value="PROKAR_LIPOPROTEIN"/>
    <property type="match status" value="1"/>
</dbReference>
<dbReference type="PROSITE" id="PS00146">
    <property type="entry name" value="BETA_LACTAMASE_A"/>
    <property type="match status" value="1"/>
</dbReference>
<dbReference type="InterPro" id="IPR012338">
    <property type="entry name" value="Beta-lactam/transpept-like"/>
</dbReference>
<dbReference type="InterPro" id="IPR045155">
    <property type="entry name" value="Beta-lactam_cat"/>
</dbReference>
<dbReference type="NCBIfam" id="NF033103">
    <property type="entry name" value="bla_class_A"/>
    <property type="match status" value="1"/>
</dbReference>
<feature type="region of interest" description="Disordered" evidence="6">
    <location>
        <begin position="174"/>
        <end position="200"/>
    </location>
</feature>
<accession>A0A286H3N2</accession>
<dbReference type="InterPro" id="IPR000871">
    <property type="entry name" value="Beta-lactam_class-A"/>
</dbReference>
<evidence type="ECO:0000256" key="2">
    <source>
        <dbReference type="ARBA" id="ARBA00012865"/>
    </source>
</evidence>
<dbReference type="RefSeq" id="WP_097185223.1">
    <property type="nucleotide sequence ID" value="NZ_OCNK01000004.1"/>
</dbReference>